<dbReference type="GeneID" id="36327317"/>
<reference evidence="1 2" key="1">
    <citation type="submission" date="2017-04" db="EMBL/GenBank/DDBJ databases">
        <title>Genome Sequence of the Model Brown-Rot Fungus Postia placenta SB12.</title>
        <authorList>
            <consortium name="DOE Joint Genome Institute"/>
            <person name="Gaskell J."/>
            <person name="Kersten P."/>
            <person name="Larrondo L.F."/>
            <person name="Canessa P."/>
            <person name="Martinez D."/>
            <person name="Hibbett D."/>
            <person name="Schmoll M."/>
            <person name="Kubicek C.P."/>
            <person name="Martinez A.T."/>
            <person name="Yadav J."/>
            <person name="Master E."/>
            <person name="Magnuson J.K."/>
            <person name="James T."/>
            <person name="Yaver D."/>
            <person name="Berka R."/>
            <person name="Labutti K."/>
            <person name="Lipzen A."/>
            <person name="Aerts A."/>
            <person name="Barry K."/>
            <person name="Henrissat B."/>
            <person name="Blanchette R."/>
            <person name="Grigoriev I."/>
            <person name="Cullen D."/>
        </authorList>
    </citation>
    <scope>NUCLEOTIDE SEQUENCE [LARGE SCALE GENOMIC DNA]</scope>
    <source>
        <strain evidence="1 2">MAD-698-R-SB12</strain>
    </source>
</reference>
<evidence type="ECO:0008006" key="3">
    <source>
        <dbReference type="Google" id="ProtNLM"/>
    </source>
</evidence>
<protein>
    <recommendedName>
        <fullName evidence="3">F-box domain-containing protein</fullName>
    </recommendedName>
</protein>
<accession>A0A1X6N3N1</accession>
<dbReference type="AlphaFoldDB" id="A0A1X6N3N1"/>
<dbReference type="RefSeq" id="XP_024340012.1">
    <property type="nucleotide sequence ID" value="XM_024482367.1"/>
</dbReference>
<dbReference type="EMBL" id="KZ110595">
    <property type="protein sequence ID" value="OSX63218.1"/>
    <property type="molecule type" value="Genomic_DNA"/>
</dbReference>
<name>A0A1X6N3N1_9APHY</name>
<evidence type="ECO:0000313" key="2">
    <source>
        <dbReference type="Proteomes" id="UP000194127"/>
    </source>
</evidence>
<gene>
    <name evidence="1" type="ORF">POSPLADRAFT_1069768</name>
</gene>
<dbReference type="OrthoDB" id="2787271at2759"/>
<dbReference type="STRING" id="670580.A0A1X6N3N1"/>
<dbReference type="Proteomes" id="UP000194127">
    <property type="component" value="Unassembled WGS sequence"/>
</dbReference>
<sequence length="432" mass="46749">MTTINLLDLNHDILSLVLLLITPHDASQLAITSRRAYAVAMPRVIAHVSLGGAFHKPASSPANLQLRRFCSWMLEDPKQRLLHLHSLDVRRDAVRVRVDGIWTVDKQSVRLLTQVIADAVHLHAATIWGLSALVTAYPPIVRALASCKQLNRVTLGGDVPPLSTLAQAFPTVRFLHFVGGADVSGPDSFAKDNATPDHAWPRLDHVDSGHPILDFACSIRRVDLRSPLTPDVETLENALEYIRRTEPIVLSCVVDVSVADEEFVARIPEVACSVRYLDIALHGCESLASVTAWMMRVGPLLATLPLIGLSLSSSTPTSFPSPFSSPAASPPSSPRPVFAELPDVDSLTPVVVPIVARAEPPTTGKVATRVATSISSLAYVGINTSGPIDLAEGGSPTEWFVATSQGGRSHKFPVNECQRVERLLQGLNRYDR</sequence>
<keyword evidence="2" id="KW-1185">Reference proteome</keyword>
<proteinExistence type="predicted"/>
<organism evidence="1 2">
    <name type="scientific">Postia placenta MAD-698-R-SB12</name>
    <dbReference type="NCBI Taxonomy" id="670580"/>
    <lineage>
        <taxon>Eukaryota</taxon>
        <taxon>Fungi</taxon>
        <taxon>Dikarya</taxon>
        <taxon>Basidiomycota</taxon>
        <taxon>Agaricomycotina</taxon>
        <taxon>Agaricomycetes</taxon>
        <taxon>Polyporales</taxon>
        <taxon>Adustoporiaceae</taxon>
        <taxon>Rhodonia</taxon>
    </lineage>
</organism>
<evidence type="ECO:0000313" key="1">
    <source>
        <dbReference type="EMBL" id="OSX63218.1"/>
    </source>
</evidence>